<dbReference type="PRINTS" id="PR00096">
    <property type="entry name" value="GATASE"/>
</dbReference>
<evidence type="ECO:0000256" key="12">
    <source>
        <dbReference type="HAMAP-Rule" id="MF_01209"/>
    </source>
</evidence>
<sequence>MFHSKPYKTILILEDGKKYHGWSFSNQVQAIGEIVFNTGMTGYQEVITDPSYKGQIITFTYPELGNTGVNNEDHESNTPIATGIVAKNLCKTSSNWREKKPFIRYLQENKIPHIYGIDTRSLTKHLRNSGAMKACISTDIENISDIQASIRQHQSMLGSNMVGSVSTTKQDILKQLPKYEPYYKSNNTVEVCKSKTITIVVVDFGVKYNILRNLQNLTHQINISIVGPEASLQEILNLKPDGILLSNGPGDPSTVKQAISTVRELIVYKIPIFGICMGHQIMSLATEIKTFKLRFGHRGLNHPVGNKQQIHLTSQNHGFAVEQVKTKKTNVLVSETNYNDNTVASIVHTKYPCFAVQYHPEASPGPHDTMYLFNHFIRIVDTIKTFPDLKH</sequence>
<feature type="binding site" evidence="12">
    <location>
        <position position="280"/>
    </location>
    <ligand>
        <name>L-glutamine</name>
        <dbReference type="ChEBI" id="CHEBI:58359"/>
    </ligand>
</feature>
<geneLocation type="chloroplast" evidence="14"/>
<feature type="region of interest" description="CPSase" evidence="12">
    <location>
        <begin position="1"/>
        <end position="174"/>
    </location>
</feature>
<dbReference type="PANTHER" id="PTHR43418:SF7">
    <property type="entry name" value="CARBAMOYL-PHOSPHATE SYNTHASE SMALL CHAIN"/>
    <property type="match status" value="1"/>
</dbReference>
<dbReference type="GO" id="GO:0009507">
    <property type="term" value="C:chloroplast"/>
    <property type="evidence" value="ECO:0007669"/>
    <property type="project" value="UniProtKB-SubCell"/>
</dbReference>
<feature type="active site" evidence="12">
    <location>
        <position position="359"/>
    </location>
</feature>
<evidence type="ECO:0000256" key="8">
    <source>
        <dbReference type="ARBA" id="ARBA00022975"/>
    </source>
</evidence>
<dbReference type="PRINTS" id="PR00099">
    <property type="entry name" value="CPSGATASE"/>
</dbReference>
<reference evidence="14" key="2">
    <citation type="submission" date="2016-10" db="EMBL/GenBank/DDBJ databases">
        <authorList>
            <person name="de Groot N.N."/>
        </authorList>
    </citation>
    <scope>NUCLEOTIDE SEQUENCE</scope>
    <source>
        <strain evidence="14">J.0258</strain>
    </source>
</reference>
<dbReference type="GO" id="GO:0006207">
    <property type="term" value="P:'de novo' pyrimidine nucleobase biosynthetic process"/>
    <property type="evidence" value="ECO:0007669"/>
    <property type="project" value="InterPro"/>
</dbReference>
<evidence type="ECO:0000256" key="2">
    <source>
        <dbReference type="ARBA" id="ARBA00005077"/>
    </source>
</evidence>
<dbReference type="NCBIfam" id="TIGR01368">
    <property type="entry name" value="CPSaseIIsmall"/>
    <property type="match status" value="1"/>
</dbReference>
<dbReference type="EC" id="6.3.5.5" evidence="12"/>
<dbReference type="Pfam" id="PF00988">
    <property type="entry name" value="CPSase_sm_chain"/>
    <property type="match status" value="1"/>
</dbReference>
<dbReference type="Pfam" id="PF00117">
    <property type="entry name" value="GATase"/>
    <property type="match status" value="1"/>
</dbReference>
<dbReference type="GO" id="GO:0004088">
    <property type="term" value="F:carbamoyl-phosphate synthase (glutamine-hydrolyzing) activity"/>
    <property type="evidence" value="ECO:0007669"/>
    <property type="project" value="UniProtKB-UniRule"/>
</dbReference>
<gene>
    <name evidence="12 14" type="primary">carA</name>
    <name evidence="14" type="ORF">BQ776_26</name>
</gene>
<dbReference type="InterPro" id="IPR002474">
    <property type="entry name" value="CarbamoylP_synth_ssu_N"/>
</dbReference>
<evidence type="ECO:0000256" key="9">
    <source>
        <dbReference type="ARBA" id="ARBA00044031"/>
    </source>
</evidence>
<feature type="binding site" evidence="12">
    <location>
        <position position="318"/>
    </location>
    <ligand>
        <name>L-glutamine</name>
        <dbReference type="ChEBI" id="CHEBI:58359"/>
    </ligand>
</feature>
<dbReference type="NCBIfam" id="NF009475">
    <property type="entry name" value="PRK12838.1"/>
    <property type="match status" value="1"/>
</dbReference>
<keyword evidence="12" id="KW-0055">Arginine biosynthesis</keyword>
<keyword evidence="4 12" id="KW-0436">Ligase</keyword>
<feature type="binding site" evidence="12">
    <location>
        <position position="319"/>
    </location>
    <ligand>
        <name>L-glutamine</name>
        <dbReference type="ChEBI" id="CHEBI:58359"/>
    </ligand>
</feature>
<dbReference type="FunFam" id="3.50.30.20:FF:000001">
    <property type="entry name" value="Carbamoyl-phosphate synthase small chain"/>
    <property type="match status" value="1"/>
</dbReference>
<dbReference type="SMART" id="SM01097">
    <property type="entry name" value="CPSase_sm_chain"/>
    <property type="match status" value="1"/>
</dbReference>
<feature type="binding site" evidence="12">
    <location>
        <position position="248"/>
    </location>
    <ligand>
        <name>L-glutamine</name>
        <dbReference type="ChEBI" id="CHEBI:58359"/>
    </ligand>
</feature>
<dbReference type="PROSITE" id="PS51273">
    <property type="entry name" value="GATASE_TYPE_1"/>
    <property type="match status" value="1"/>
</dbReference>
<comment type="subcellular location">
    <subcellularLocation>
        <location evidence="12">Plastid</location>
        <location evidence="12">Chloroplast</location>
    </subcellularLocation>
</comment>
<keyword evidence="14" id="KW-0934">Plastid</keyword>
<name>A0A1G4NRK2_9FLOR</name>
<feature type="active site" evidence="12">
    <location>
        <position position="361"/>
    </location>
</feature>
<dbReference type="GO" id="GO:0044205">
    <property type="term" value="P:'de novo' UMP biosynthetic process"/>
    <property type="evidence" value="ECO:0007669"/>
    <property type="project" value="UniProtKB-UniRule"/>
</dbReference>
<dbReference type="EMBL" id="LT622863">
    <property type="protein sequence ID" value="SCW21264.1"/>
    <property type="molecule type" value="Genomic_DNA"/>
</dbReference>
<dbReference type="UniPathway" id="UPA00070">
    <property type="reaction ID" value="UER00115"/>
</dbReference>
<dbReference type="GO" id="GO:0006526">
    <property type="term" value="P:L-arginine biosynthetic process"/>
    <property type="evidence" value="ECO:0007669"/>
    <property type="project" value="UniProtKB-UniRule"/>
</dbReference>
<feature type="binding site" evidence="12">
    <location>
        <position position="51"/>
    </location>
    <ligand>
        <name>L-glutamine</name>
        <dbReference type="ChEBI" id="CHEBI:58359"/>
    </ligand>
</feature>
<reference evidence="14" key="1">
    <citation type="submission" date="2016-10" db="EMBL/GenBank/DDBJ databases">
        <title>Chloroplast genomes as a tool to resolve red algal phylogenies: a case study in the Nemaliales.</title>
        <authorList>
            <person name="Costa J.F."/>
            <person name="Lin S.M."/>
            <person name="Macaya E.C."/>
            <person name="Fernandez-Garcia C."/>
            <person name="Verbruggen H."/>
        </authorList>
    </citation>
    <scope>NUCLEOTIDE SEQUENCE</scope>
    <source>
        <strain evidence="14">J.0258</strain>
    </source>
</reference>
<dbReference type="Gene3D" id="3.40.50.880">
    <property type="match status" value="1"/>
</dbReference>
<evidence type="ECO:0000256" key="10">
    <source>
        <dbReference type="ARBA" id="ARBA00048816"/>
    </source>
</evidence>
<protein>
    <recommendedName>
        <fullName evidence="12">Carbamoyl phosphate synthase small chain</fullName>
        <ecNumber evidence="12">6.3.5.5</ecNumber>
    </recommendedName>
    <alternativeName>
        <fullName evidence="12">Carbamoyl phosphate synthetase glutamine chain</fullName>
    </alternativeName>
</protein>
<dbReference type="GeneID" id="30000143"/>
<dbReference type="GO" id="GO:0004359">
    <property type="term" value="F:glutaminase activity"/>
    <property type="evidence" value="ECO:0007669"/>
    <property type="project" value="RHEA"/>
</dbReference>
<dbReference type="GO" id="GO:0006541">
    <property type="term" value="P:glutamine metabolic process"/>
    <property type="evidence" value="ECO:0007669"/>
    <property type="project" value="InterPro"/>
</dbReference>
<accession>A0A1G4NRK2</accession>
<feature type="active site" description="Nucleophile" evidence="12">
    <location>
        <position position="276"/>
    </location>
</feature>
<organism evidence="14">
    <name type="scientific">Dermonema virens</name>
    <dbReference type="NCBI Taxonomy" id="1077399"/>
    <lineage>
        <taxon>Eukaryota</taxon>
        <taxon>Rhodophyta</taxon>
        <taxon>Florideophyceae</taxon>
        <taxon>Nemaliophycidae</taxon>
        <taxon>Nemaliales</taxon>
        <taxon>Liagoraceae</taxon>
        <taxon>Dermonema</taxon>
    </lineage>
</organism>
<dbReference type="InterPro" id="IPR035686">
    <property type="entry name" value="CPSase_GATase1"/>
</dbReference>
<comment type="catalytic activity">
    <reaction evidence="10 12">
        <text>hydrogencarbonate + L-glutamine + 2 ATP + H2O = carbamoyl phosphate + L-glutamate + 2 ADP + phosphate + 2 H(+)</text>
        <dbReference type="Rhea" id="RHEA:18633"/>
        <dbReference type="ChEBI" id="CHEBI:15377"/>
        <dbReference type="ChEBI" id="CHEBI:15378"/>
        <dbReference type="ChEBI" id="CHEBI:17544"/>
        <dbReference type="ChEBI" id="CHEBI:29985"/>
        <dbReference type="ChEBI" id="CHEBI:30616"/>
        <dbReference type="ChEBI" id="CHEBI:43474"/>
        <dbReference type="ChEBI" id="CHEBI:58228"/>
        <dbReference type="ChEBI" id="CHEBI:58359"/>
        <dbReference type="ChEBI" id="CHEBI:456216"/>
        <dbReference type="EC" id="6.3.5.5"/>
    </reaction>
</comment>
<keyword evidence="12" id="KW-0028">Amino-acid biosynthesis</keyword>
<evidence type="ECO:0000259" key="13">
    <source>
        <dbReference type="SMART" id="SM01097"/>
    </source>
</evidence>
<evidence type="ECO:0000256" key="4">
    <source>
        <dbReference type="ARBA" id="ARBA00022598"/>
    </source>
</evidence>
<keyword evidence="8 12" id="KW-0665">Pyrimidine biosynthesis</keyword>
<dbReference type="Gene3D" id="3.50.30.20">
    <property type="entry name" value="Carbamoyl-phosphate synthase small subunit, N-terminal domain"/>
    <property type="match status" value="1"/>
</dbReference>
<comment type="similarity">
    <text evidence="3 12">Belongs to the CarA family.</text>
</comment>
<comment type="subunit">
    <text evidence="12">Composed of two chains; the small (or glutamine) chain promotes the hydrolysis of glutamine to ammonia, which is used by the large (or ammonia) chain to synthesize carbamoyl phosphate. Tetramer of heterodimers (alpha,beta)4.</text>
</comment>
<dbReference type="InterPro" id="IPR036480">
    <property type="entry name" value="CarbP_synth_ssu_N_sf"/>
</dbReference>
<comment type="function">
    <text evidence="12">Small subunit of the glutamine-dependent carbamoyl phosphate synthetase (CPSase). CPSase catalyzes the formation of carbamoyl phosphate from the ammonia moiety of glutamine, carbonate, and phosphate donated by ATP, constituting the first step of 2 biosynthetic pathways, one leading to arginine and/or urea and the other to pyrimidine nucleotides. The small subunit (glutamine amidotransferase) binds and cleaves glutamine to supply the large subunit with the substrate ammonia.</text>
</comment>
<evidence type="ECO:0000313" key="14">
    <source>
        <dbReference type="EMBL" id="SCW21264.1"/>
    </source>
</evidence>
<evidence type="ECO:0000256" key="5">
    <source>
        <dbReference type="ARBA" id="ARBA00022741"/>
    </source>
</evidence>
<evidence type="ECO:0000256" key="11">
    <source>
        <dbReference type="ARBA" id="ARBA00049285"/>
    </source>
</evidence>
<dbReference type="InterPro" id="IPR050472">
    <property type="entry name" value="Anth_synth/Amidotransfase"/>
</dbReference>
<evidence type="ECO:0000256" key="7">
    <source>
        <dbReference type="ARBA" id="ARBA00022962"/>
    </source>
</evidence>
<dbReference type="GO" id="GO:0005524">
    <property type="term" value="F:ATP binding"/>
    <property type="evidence" value="ECO:0007669"/>
    <property type="project" value="UniProtKB-UniRule"/>
</dbReference>
<feature type="binding site" evidence="12">
    <location>
        <position position="277"/>
    </location>
    <ligand>
        <name>L-glutamine</name>
        <dbReference type="ChEBI" id="CHEBI:58359"/>
    </ligand>
</feature>
<comment type="subunit">
    <text evidence="9">Heterodimer composed of 2 chains; the small (or glutamine) chain promotes the hydrolysis of glutamine to ammonia, which is used by the large (or ammonia) chain to synthesize carbamoyl phosphate.</text>
</comment>
<comment type="pathway">
    <text evidence="1 12">Pyrimidine metabolism; UMP biosynthesis via de novo pathway; (S)-dihydroorotate from bicarbonate: step 1/3.</text>
</comment>
<dbReference type="PRINTS" id="PR00097">
    <property type="entry name" value="ANTSNTHASEII"/>
</dbReference>
<dbReference type="InterPro" id="IPR006274">
    <property type="entry name" value="CarbamoylP_synth_ssu"/>
</dbReference>
<keyword evidence="14" id="KW-0150">Chloroplast</keyword>
<keyword evidence="7 12" id="KW-0315">Glutamine amidotransferase</keyword>
<dbReference type="InterPro" id="IPR017926">
    <property type="entry name" value="GATASE"/>
</dbReference>
<dbReference type="UniPathway" id="UPA00068">
    <property type="reaction ID" value="UER00171"/>
</dbReference>
<dbReference type="InterPro" id="IPR029062">
    <property type="entry name" value="Class_I_gatase-like"/>
</dbReference>
<dbReference type="RefSeq" id="YP_009313010.1">
    <property type="nucleotide sequence ID" value="NC_031655.1"/>
</dbReference>
<dbReference type="AlphaFoldDB" id="A0A1G4NRK2"/>
<comment type="pathway">
    <text evidence="2 12">Amino-acid biosynthesis; L-arginine biosynthesis; carbamoyl phosphate from bicarbonate: step 1/1.</text>
</comment>
<keyword evidence="5 12" id="KW-0547">Nucleotide-binding</keyword>
<feature type="binding site" evidence="12">
    <location>
        <position position="250"/>
    </location>
    <ligand>
        <name>L-glutamine</name>
        <dbReference type="ChEBI" id="CHEBI:58359"/>
    </ligand>
</feature>
<dbReference type="PANTHER" id="PTHR43418">
    <property type="entry name" value="MULTIFUNCTIONAL TRYPTOPHAN BIOSYNTHESIS PROTEIN-RELATED"/>
    <property type="match status" value="1"/>
</dbReference>
<dbReference type="CDD" id="cd01744">
    <property type="entry name" value="GATase1_CPSase"/>
    <property type="match status" value="1"/>
</dbReference>
<dbReference type="SUPFAM" id="SSF52317">
    <property type="entry name" value="Class I glutamine amidotransferase-like"/>
    <property type="match status" value="1"/>
</dbReference>
<keyword evidence="6 12" id="KW-0067">ATP-binding</keyword>
<evidence type="ECO:0000256" key="1">
    <source>
        <dbReference type="ARBA" id="ARBA00004812"/>
    </source>
</evidence>
<comment type="catalytic activity">
    <reaction evidence="11 12">
        <text>L-glutamine + H2O = L-glutamate + NH4(+)</text>
        <dbReference type="Rhea" id="RHEA:15889"/>
        <dbReference type="ChEBI" id="CHEBI:15377"/>
        <dbReference type="ChEBI" id="CHEBI:28938"/>
        <dbReference type="ChEBI" id="CHEBI:29985"/>
        <dbReference type="ChEBI" id="CHEBI:58359"/>
    </reaction>
</comment>
<evidence type="ECO:0000256" key="6">
    <source>
        <dbReference type="ARBA" id="ARBA00022840"/>
    </source>
</evidence>
<feature type="binding site" evidence="12">
    <location>
        <position position="316"/>
    </location>
    <ligand>
        <name>L-glutamine</name>
        <dbReference type="ChEBI" id="CHEBI:58359"/>
    </ligand>
</feature>
<dbReference type="SUPFAM" id="SSF52021">
    <property type="entry name" value="Carbamoyl phosphate synthetase, small subunit N-terminal domain"/>
    <property type="match status" value="1"/>
</dbReference>
<feature type="domain" description="Carbamoyl-phosphate synthase small subunit N-terminal" evidence="13">
    <location>
        <begin position="7"/>
        <end position="137"/>
    </location>
</feature>
<dbReference type="HAMAP" id="MF_01209">
    <property type="entry name" value="CPSase_S_chain"/>
    <property type="match status" value="1"/>
</dbReference>
<evidence type="ECO:0000256" key="3">
    <source>
        <dbReference type="ARBA" id="ARBA00007800"/>
    </source>
</evidence>
<proteinExistence type="inferred from homology"/>